<dbReference type="SUPFAM" id="SSF49265">
    <property type="entry name" value="Fibronectin type III"/>
    <property type="match status" value="3"/>
</dbReference>
<dbReference type="InterPro" id="IPR003961">
    <property type="entry name" value="FN3_dom"/>
</dbReference>
<evidence type="ECO:0000256" key="9">
    <source>
        <dbReference type="ARBA" id="ARBA00023170"/>
    </source>
</evidence>
<protein>
    <submittedName>
        <fullName evidence="14">Leukemia inhibitory factor receptor-like</fullName>
    </submittedName>
</protein>
<reference evidence="14" key="2">
    <citation type="submission" date="2025-09" db="UniProtKB">
        <authorList>
            <consortium name="Ensembl"/>
        </authorList>
    </citation>
    <scope>IDENTIFICATION</scope>
</reference>
<evidence type="ECO:0000256" key="3">
    <source>
        <dbReference type="ARBA" id="ARBA00022692"/>
    </source>
</evidence>
<keyword evidence="4 12" id="KW-0732">Signal</keyword>
<dbReference type="PROSITE" id="PS01353">
    <property type="entry name" value="HEMATOPO_REC_L_F2"/>
    <property type="match status" value="1"/>
</dbReference>
<dbReference type="OrthoDB" id="6382334at2759"/>
<reference evidence="14" key="1">
    <citation type="submission" date="2025-08" db="UniProtKB">
        <authorList>
            <consortium name="Ensembl"/>
        </authorList>
    </citation>
    <scope>IDENTIFICATION</scope>
</reference>
<evidence type="ECO:0000313" key="15">
    <source>
        <dbReference type="Proteomes" id="UP000694546"/>
    </source>
</evidence>
<dbReference type="Pfam" id="PF25552">
    <property type="entry name" value="LIFR_D4"/>
    <property type="match status" value="1"/>
</dbReference>
<dbReference type="Pfam" id="PF21177">
    <property type="entry name" value="LIF-R_Ig-like"/>
    <property type="match status" value="1"/>
</dbReference>
<dbReference type="Ensembl" id="ENSGMOT00000045164.1">
    <property type="protein sequence ID" value="ENSGMOP00000037300.1"/>
    <property type="gene ID" value="ENSGMOG00000035669.1"/>
</dbReference>
<gene>
    <name evidence="14" type="primary">LOC115532170</name>
</gene>
<dbReference type="InterPro" id="IPR036116">
    <property type="entry name" value="FN3_sf"/>
</dbReference>
<evidence type="ECO:0000259" key="13">
    <source>
        <dbReference type="PROSITE" id="PS50853"/>
    </source>
</evidence>
<keyword evidence="7 11" id="KW-0472">Membrane</keyword>
<dbReference type="GO" id="GO:0004896">
    <property type="term" value="F:cytokine receptor activity"/>
    <property type="evidence" value="ECO:0007669"/>
    <property type="project" value="InterPro"/>
</dbReference>
<feature type="domain" description="Fibronectin type-III" evidence="13">
    <location>
        <begin position="508"/>
        <end position="598"/>
    </location>
</feature>
<dbReference type="SMART" id="SM00060">
    <property type="entry name" value="FN3"/>
    <property type="match status" value="4"/>
</dbReference>
<dbReference type="GeneID" id="115532170"/>
<keyword evidence="9" id="KW-0675">Receptor</keyword>
<keyword evidence="8" id="KW-1015">Disulfide bond</keyword>
<dbReference type="InterPro" id="IPR003529">
    <property type="entry name" value="Hematopoietin_rcpt_Gp130_CS"/>
</dbReference>
<feature type="signal peptide" evidence="12">
    <location>
        <begin position="1"/>
        <end position="26"/>
    </location>
</feature>
<feature type="transmembrane region" description="Helical" evidence="11">
    <location>
        <begin position="707"/>
        <end position="729"/>
    </location>
</feature>
<comment type="subcellular location">
    <subcellularLocation>
        <location evidence="1">Membrane</location>
        <topology evidence="1">Single-pass type I membrane protein</topology>
    </subcellularLocation>
</comment>
<dbReference type="PANTHER" id="PTHR48423:SF1">
    <property type="entry name" value="INTERLEUKIN-27 RECEPTOR SUBUNIT ALPHA"/>
    <property type="match status" value="1"/>
</dbReference>
<evidence type="ECO:0000256" key="10">
    <source>
        <dbReference type="ARBA" id="ARBA00023180"/>
    </source>
</evidence>
<comment type="similarity">
    <text evidence="2">Belongs to the type I cytokine receptor family. Type 2 subfamily.</text>
</comment>
<dbReference type="InterPro" id="IPR048497">
    <property type="entry name" value="LIF-R-like_Ig-like"/>
</dbReference>
<dbReference type="Proteomes" id="UP000694546">
    <property type="component" value="Chromosome 19"/>
</dbReference>
<proteinExistence type="inferred from homology"/>
<dbReference type="Pfam" id="PF17971">
    <property type="entry name" value="LIFR_D2"/>
    <property type="match status" value="1"/>
</dbReference>
<evidence type="ECO:0000313" key="14">
    <source>
        <dbReference type="Ensembl" id="ENSGMOP00000037300.1"/>
    </source>
</evidence>
<dbReference type="GeneTree" id="ENSGT00940000165259"/>
<dbReference type="OMA" id="GKMMQYN"/>
<keyword evidence="10" id="KW-0325">Glycoprotein</keyword>
<keyword evidence="3 11" id="KW-0812">Transmembrane</keyword>
<dbReference type="InterPro" id="IPR040817">
    <property type="entry name" value="LIFR_D2"/>
</dbReference>
<dbReference type="RefSeq" id="XP_030197611.1">
    <property type="nucleotide sequence ID" value="XM_030341751.1"/>
</dbReference>
<dbReference type="CDD" id="cd00063">
    <property type="entry name" value="FN3"/>
    <property type="match status" value="3"/>
</dbReference>
<feature type="chain" id="PRO_5046372920" evidence="12">
    <location>
        <begin position="27"/>
        <end position="850"/>
    </location>
</feature>
<accession>A0A8C5AVV0</accession>
<evidence type="ECO:0000256" key="4">
    <source>
        <dbReference type="ARBA" id="ARBA00022729"/>
    </source>
</evidence>
<dbReference type="GO" id="GO:0005886">
    <property type="term" value="C:plasma membrane"/>
    <property type="evidence" value="ECO:0007669"/>
    <property type="project" value="UniProtKB-ARBA"/>
</dbReference>
<evidence type="ECO:0000256" key="11">
    <source>
        <dbReference type="SAM" id="Phobius"/>
    </source>
</evidence>
<dbReference type="Gene3D" id="2.60.40.10">
    <property type="entry name" value="Immunoglobulins"/>
    <property type="match status" value="7"/>
</dbReference>
<dbReference type="AlphaFoldDB" id="A0A8C5AVV0"/>
<keyword evidence="15" id="KW-1185">Reference proteome</keyword>
<evidence type="ECO:0000256" key="2">
    <source>
        <dbReference type="ARBA" id="ARBA00008921"/>
    </source>
</evidence>
<evidence type="ECO:0000256" key="8">
    <source>
        <dbReference type="ARBA" id="ARBA00023157"/>
    </source>
</evidence>
<dbReference type="InterPro" id="IPR013783">
    <property type="entry name" value="Ig-like_fold"/>
</dbReference>
<dbReference type="InterPro" id="IPR052672">
    <property type="entry name" value="Type1_Cytokine_Rcpt_Type2"/>
</dbReference>
<name>A0A8C5AVV0_GADMO</name>
<dbReference type="PROSITE" id="PS50853">
    <property type="entry name" value="FN3"/>
    <property type="match status" value="4"/>
</dbReference>
<feature type="domain" description="Fibronectin type-III" evidence="13">
    <location>
        <begin position="317"/>
        <end position="411"/>
    </location>
</feature>
<dbReference type="PANTHER" id="PTHR48423">
    <property type="entry name" value="INTERLEUKIN-27 RECEPTOR SUBUNIT ALPHA"/>
    <property type="match status" value="1"/>
</dbReference>
<feature type="domain" description="Fibronectin type-III" evidence="13">
    <location>
        <begin position="412"/>
        <end position="507"/>
    </location>
</feature>
<feature type="domain" description="Fibronectin type-III" evidence="13">
    <location>
        <begin position="601"/>
        <end position="704"/>
    </location>
</feature>
<evidence type="ECO:0000256" key="5">
    <source>
        <dbReference type="ARBA" id="ARBA00022737"/>
    </source>
</evidence>
<evidence type="ECO:0000256" key="7">
    <source>
        <dbReference type="ARBA" id="ARBA00023136"/>
    </source>
</evidence>
<evidence type="ECO:0000256" key="1">
    <source>
        <dbReference type="ARBA" id="ARBA00004479"/>
    </source>
</evidence>
<evidence type="ECO:0000256" key="6">
    <source>
        <dbReference type="ARBA" id="ARBA00022989"/>
    </source>
</evidence>
<keyword evidence="6 11" id="KW-1133">Transmembrane helix</keyword>
<keyword evidence="5" id="KW-0677">Repeat</keyword>
<evidence type="ECO:0000256" key="12">
    <source>
        <dbReference type="SAM" id="SignalP"/>
    </source>
</evidence>
<organism evidence="14 15">
    <name type="scientific">Gadus morhua</name>
    <name type="common">Atlantic cod</name>
    <dbReference type="NCBI Taxonomy" id="8049"/>
    <lineage>
        <taxon>Eukaryota</taxon>
        <taxon>Metazoa</taxon>
        <taxon>Chordata</taxon>
        <taxon>Craniata</taxon>
        <taxon>Vertebrata</taxon>
        <taxon>Euteleostomi</taxon>
        <taxon>Actinopterygii</taxon>
        <taxon>Neopterygii</taxon>
        <taxon>Teleostei</taxon>
        <taxon>Neoteleostei</taxon>
        <taxon>Acanthomorphata</taxon>
        <taxon>Zeiogadaria</taxon>
        <taxon>Gadariae</taxon>
        <taxon>Gadiformes</taxon>
        <taxon>Gadoidei</taxon>
        <taxon>Gadidae</taxon>
        <taxon>Gadus</taxon>
    </lineage>
</organism>
<sequence>MLIIAMTMAVVSPWLLTSLLLHIGGAVTVQDAGVMRCGPLNMTVGRNYSEQKVQLTWEDHPSCLLTRGQIAYEIDVLSTDDMKTIHHDVVIVPQNQTGSIHHWLWVSPLPLECANNTFKVRAQYEDQRCINGIPFPSQPTLFPPDTHEVYEVGSNVTFCCLLPPLKTFHGFTLNGKPKEHVKLNNQTYAMTVHLRRPSGFGGTDVTCNNSDYGTTYYVGYRPRDTDLQCETRDLQSVVCNWSPDKSRHWPPTKYPTEYELLGRSCSKTGKVTTMKRCRQREVIKAQERNWTLTVRNVLGTLELTDRADLTKRVHMFAPQNLTASRINARNASLAWEWSDLQYRKLRVLCQIILNSKGDTDVRNYSGLGLNQALLSDLTPNLKYEVQVCCGTEEHFWKWGDRKNITFKTEGDIPDALDIWLWMEQKQTMILWKMPQPGQSHGPIIDYEVKWRTLAEPQETRNRTMLPPDQSTAVELDPSEDHLVTVTARNPYGRSPPASMVTLSQKADEVTNVSRIVGSDGGFSLTWLANPVSSCGYAVVWTPTFTRGPVYWKKVPTGVTQAFITGNLTPGVRYSLCVYACTQEAPQLLERREGYVEETEIPPEQIAPLRWAHVGSEVRVSWTPIPLGNRTAFIKGYVMHYHDMNAKEADPNLVDVNVTTDDAEATSLTARDVRVGSYRFRVAAVTSLGEGGGNSITLTINPPWDKSILALVVAFSNIFLLLIITSIIAFKNWTCIKQMVCPPIPNPVLICDWLALMEDRGPSSLIAVESHSSQMENVSVSQVFSHRLPVSTDNDHEGAPFLQNQATNGYYHQQPQQRMEITPKVELTQPVLPSRPLSCVFENPLYTDGMC</sequence>